<name>A0A5S4H3B5_9ACTN</name>
<dbReference type="EMBL" id="VCKX01000002">
    <property type="protein sequence ID" value="TMR39596.1"/>
    <property type="molecule type" value="Genomic_DNA"/>
</dbReference>
<organism evidence="1 2">
    <name type="scientific">Nonomuraea zeae</name>
    <dbReference type="NCBI Taxonomy" id="1642303"/>
    <lineage>
        <taxon>Bacteria</taxon>
        <taxon>Bacillati</taxon>
        <taxon>Actinomycetota</taxon>
        <taxon>Actinomycetes</taxon>
        <taxon>Streptosporangiales</taxon>
        <taxon>Streptosporangiaceae</taxon>
        <taxon>Nonomuraea</taxon>
    </lineage>
</organism>
<dbReference type="RefSeq" id="WP_138687622.1">
    <property type="nucleotide sequence ID" value="NZ_JBHSAZ010000112.1"/>
</dbReference>
<reference evidence="1 2" key="1">
    <citation type="submission" date="2019-05" db="EMBL/GenBank/DDBJ databases">
        <title>Draft genome sequence of Nonomuraea zeae DSM 100528.</title>
        <authorList>
            <person name="Saricaoglu S."/>
            <person name="Isik K."/>
        </authorList>
    </citation>
    <scope>NUCLEOTIDE SEQUENCE [LARGE SCALE GENOMIC DNA]</scope>
    <source>
        <strain evidence="1 2">DSM 100528</strain>
    </source>
</reference>
<protein>
    <submittedName>
        <fullName evidence="1">Uncharacterized protein</fullName>
    </submittedName>
</protein>
<keyword evidence="2" id="KW-1185">Reference proteome</keyword>
<gene>
    <name evidence="1" type="ORF">ETD85_00865</name>
</gene>
<evidence type="ECO:0000313" key="2">
    <source>
        <dbReference type="Proteomes" id="UP000306628"/>
    </source>
</evidence>
<sequence length="108" mass="12175">MALSRLARHFAAEIKHHDWIDAPYRLDGAGHSRDLDTKKSQQALEPDDAERVKVNVMWVTAQVLGHDDPNFDIVEFARACGIHHLSEGTLRYGARRNPDGSYMAPPEL</sequence>
<evidence type="ECO:0000313" key="1">
    <source>
        <dbReference type="EMBL" id="TMR39596.1"/>
    </source>
</evidence>
<dbReference type="AlphaFoldDB" id="A0A5S4H3B5"/>
<comment type="caution">
    <text evidence="1">The sequence shown here is derived from an EMBL/GenBank/DDBJ whole genome shotgun (WGS) entry which is preliminary data.</text>
</comment>
<dbReference type="OrthoDB" id="4290505at2"/>
<proteinExistence type="predicted"/>
<dbReference type="Proteomes" id="UP000306628">
    <property type="component" value="Unassembled WGS sequence"/>
</dbReference>
<accession>A0A5S4H3B5</accession>